<dbReference type="SUPFAM" id="SSF53623">
    <property type="entry name" value="MurD-like peptide ligases, catalytic domain"/>
    <property type="match status" value="1"/>
</dbReference>
<dbReference type="AlphaFoldDB" id="A0AAU8JD98"/>
<evidence type="ECO:0000256" key="1">
    <source>
        <dbReference type="ARBA" id="ARBA00001946"/>
    </source>
</evidence>
<dbReference type="Gene3D" id="3.90.190.20">
    <property type="entry name" value="Mur ligase, C-terminal domain"/>
    <property type="match status" value="1"/>
</dbReference>
<evidence type="ECO:0000313" key="21">
    <source>
        <dbReference type="EMBL" id="XCM36266.1"/>
    </source>
</evidence>
<dbReference type="PIRSF" id="PIRSF001563">
    <property type="entry name" value="Folylpolyglu_synth"/>
    <property type="match status" value="1"/>
</dbReference>
<feature type="domain" description="Mur ligase central" evidence="20">
    <location>
        <begin position="43"/>
        <end position="269"/>
    </location>
</feature>
<keyword evidence="14" id="KW-0289">Folate biosynthesis</keyword>
<comment type="similarity">
    <text evidence="4 18">Belongs to the folylpolyglutamate synthase family.</text>
</comment>
<evidence type="ECO:0000256" key="16">
    <source>
        <dbReference type="ARBA" id="ARBA00047493"/>
    </source>
</evidence>
<evidence type="ECO:0000256" key="8">
    <source>
        <dbReference type="ARBA" id="ARBA00019357"/>
    </source>
</evidence>
<evidence type="ECO:0000256" key="6">
    <source>
        <dbReference type="ARBA" id="ARBA00013023"/>
    </source>
</evidence>
<comment type="pathway">
    <text evidence="2">Cofactor biosynthesis; tetrahydrofolate biosynthesis; 7,8-dihydrofolate from 2-amino-4-hydroxy-6-hydroxymethyl-7,8-dihydropteridine diphosphate and 4-aminobenzoate: step 2/2.</text>
</comment>
<dbReference type="EMBL" id="CP159837">
    <property type="protein sequence ID" value="XCM36266.1"/>
    <property type="molecule type" value="Genomic_DNA"/>
</dbReference>
<evidence type="ECO:0000256" key="7">
    <source>
        <dbReference type="ARBA" id="ARBA00013025"/>
    </source>
</evidence>
<dbReference type="PANTHER" id="PTHR11136:SF0">
    <property type="entry name" value="DIHYDROFOLATE SYNTHETASE-RELATED"/>
    <property type="match status" value="1"/>
</dbReference>
<feature type="domain" description="Mur ligase C-terminal" evidence="19">
    <location>
        <begin position="296"/>
        <end position="412"/>
    </location>
</feature>
<dbReference type="EC" id="6.3.2.12" evidence="6"/>
<dbReference type="NCBIfam" id="TIGR01499">
    <property type="entry name" value="folC"/>
    <property type="match status" value="1"/>
</dbReference>
<evidence type="ECO:0000256" key="4">
    <source>
        <dbReference type="ARBA" id="ARBA00008276"/>
    </source>
</evidence>
<dbReference type="SUPFAM" id="SSF53244">
    <property type="entry name" value="MurD-like peptide ligases, peptide-binding domain"/>
    <property type="match status" value="1"/>
</dbReference>
<evidence type="ECO:0000259" key="20">
    <source>
        <dbReference type="Pfam" id="PF08245"/>
    </source>
</evidence>
<dbReference type="GO" id="GO:0046656">
    <property type="term" value="P:folic acid biosynthetic process"/>
    <property type="evidence" value="ECO:0007669"/>
    <property type="project" value="UniProtKB-KW"/>
</dbReference>
<dbReference type="GO" id="GO:0005737">
    <property type="term" value="C:cytoplasm"/>
    <property type="evidence" value="ECO:0007669"/>
    <property type="project" value="TreeGrafter"/>
</dbReference>
<evidence type="ECO:0000256" key="2">
    <source>
        <dbReference type="ARBA" id="ARBA00004799"/>
    </source>
</evidence>
<dbReference type="GO" id="GO:0046872">
    <property type="term" value="F:metal ion binding"/>
    <property type="evidence" value="ECO:0007669"/>
    <property type="project" value="UniProtKB-KW"/>
</dbReference>
<evidence type="ECO:0000256" key="14">
    <source>
        <dbReference type="ARBA" id="ARBA00022909"/>
    </source>
</evidence>
<reference evidence="21" key="1">
    <citation type="submission" date="2024-07" db="EMBL/GenBank/DDBJ databases">
        <authorList>
            <person name="Kim Y.J."/>
            <person name="Jeong J.Y."/>
        </authorList>
    </citation>
    <scope>NUCLEOTIDE SEQUENCE</scope>
    <source>
        <strain evidence="21">GIHE-MW2</strain>
    </source>
</reference>
<evidence type="ECO:0000256" key="11">
    <source>
        <dbReference type="ARBA" id="ARBA00022741"/>
    </source>
</evidence>
<organism evidence="21">
    <name type="scientific">Planktothricoides raciborskii GIHE-MW2</name>
    <dbReference type="NCBI Taxonomy" id="2792601"/>
    <lineage>
        <taxon>Bacteria</taxon>
        <taxon>Bacillati</taxon>
        <taxon>Cyanobacteriota</taxon>
        <taxon>Cyanophyceae</taxon>
        <taxon>Oscillatoriophycideae</taxon>
        <taxon>Oscillatoriales</taxon>
        <taxon>Oscillatoriaceae</taxon>
        <taxon>Planktothricoides</taxon>
    </lineage>
</organism>
<comment type="cofactor">
    <cofactor evidence="1">
        <name>Mg(2+)</name>
        <dbReference type="ChEBI" id="CHEBI:18420"/>
    </cofactor>
</comment>
<dbReference type="PANTHER" id="PTHR11136">
    <property type="entry name" value="FOLYLPOLYGLUTAMATE SYNTHASE-RELATED"/>
    <property type="match status" value="1"/>
</dbReference>
<evidence type="ECO:0000256" key="12">
    <source>
        <dbReference type="ARBA" id="ARBA00022840"/>
    </source>
</evidence>
<evidence type="ECO:0000256" key="15">
    <source>
        <dbReference type="ARBA" id="ARBA00030592"/>
    </source>
</evidence>
<dbReference type="Pfam" id="PF02875">
    <property type="entry name" value="Mur_ligase_C"/>
    <property type="match status" value="1"/>
</dbReference>
<dbReference type="GO" id="GO:0008841">
    <property type="term" value="F:dihydrofolate synthase activity"/>
    <property type="evidence" value="ECO:0007669"/>
    <property type="project" value="UniProtKB-EC"/>
</dbReference>
<evidence type="ECO:0000256" key="9">
    <source>
        <dbReference type="ARBA" id="ARBA00022598"/>
    </source>
</evidence>
<dbReference type="InterPro" id="IPR001645">
    <property type="entry name" value="Folylpolyglutamate_synth"/>
</dbReference>
<comment type="subunit">
    <text evidence="5">Monomer.</text>
</comment>
<dbReference type="GO" id="GO:0004326">
    <property type="term" value="F:tetrahydrofolylpolyglutamate synthase activity"/>
    <property type="evidence" value="ECO:0007669"/>
    <property type="project" value="UniProtKB-EC"/>
</dbReference>
<evidence type="ECO:0000256" key="10">
    <source>
        <dbReference type="ARBA" id="ARBA00022723"/>
    </source>
</evidence>
<keyword evidence="9 18" id="KW-0436">Ligase</keyword>
<dbReference type="RefSeq" id="WP_054464776.1">
    <property type="nucleotide sequence ID" value="NZ_CP159837.1"/>
</dbReference>
<evidence type="ECO:0000256" key="18">
    <source>
        <dbReference type="PIRNR" id="PIRNR001563"/>
    </source>
</evidence>
<keyword evidence="12 18" id="KW-0067">ATP-binding</keyword>
<dbReference type="InterPro" id="IPR036565">
    <property type="entry name" value="Mur-like_cat_sf"/>
</dbReference>
<sequence length="438" mass="48021">MTTNIDEILKEFEHFGVNLGLERIQRLLGDLGNPQAKVPIIHVAGTNGKGSVCAYLSAILTAAGYRVGRYISPHLVDWTERISLNEKPIAREEFISLLEQVKAAIDPAAPCPTQFEVITAAAWLYFAQQQVDIAVMEVGLGGRLDATNVCDRPLVSIITSISWEHWQRLGPTIADIAREKAGILKPGCPAICGSLPPDAQKVVENRIAELNCPAIFPEPARIVEHNSVNSSEDNFLPNQPQWAVYENIKYPLPLLGEIQLTNSALAIAAIKVLQGQGWQISDAQIADGMGKTRWPGRLQWVNWSNSGTRLLVDGAHNAAAAQVLRQYVDQISPQPVNWVMGMLSTKDHPGIFKALLRPGDRLYLVPVPDHSSALPEDLAAIAQPICPELAEIKCYPELAIALEHCHHPDLSSCDTLTILCGSLYLLGYFFATHNQIDH</sequence>
<evidence type="ECO:0000256" key="13">
    <source>
        <dbReference type="ARBA" id="ARBA00022842"/>
    </source>
</evidence>
<dbReference type="InterPro" id="IPR036615">
    <property type="entry name" value="Mur_ligase_C_dom_sf"/>
</dbReference>
<comment type="pathway">
    <text evidence="3">Cofactor biosynthesis; tetrahydrofolylpolyglutamate biosynthesis.</text>
</comment>
<gene>
    <name evidence="21" type="ORF">ABWT76_005015</name>
</gene>
<keyword evidence="13" id="KW-0460">Magnesium</keyword>
<protein>
    <recommendedName>
        <fullName evidence="8">Dihydrofolate synthase/folylpolyglutamate synthase</fullName>
        <ecNumber evidence="6">6.3.2.12</ecNumber>
        <ecNumber evidence="7">6.3.2.17</ecNumber>
    </recommendedName>
    <alternativeName>
        <fullName evidence="15">Tetrahydrofolylpolyglutamate synthase</fullName>
    </alternativeName>
</protein>
<accession>A0AAU8JD98</accession>
<evidence type="ECO:0000256" key="17">
    <source>
        <dbReference type="ARBA" id="ARBA00049161"/>
    </source>
</evidence>
<comment type="catalytic activity">
    <reaction evidence="17">
        <text>7,8-dihydropteroate + L-glutamate + ATP = 7,8-dihydrofolate + ADP + phosphate + H(+)</text>
        <dbReference type="Rhea" id="RHEA:23584"/>
        <dbReference type="ChEBI" id="CHEBI:15378"/>
        <dbReference type="ChEBI" id="CHEBI:17839"/>
        <dbReference type="ChEBI" id="CHEBI:29985"/>
        <dbReference type="ChEBI" id="CHEBI:30616"/>
        <dbReference type="ChEBI" id="CHEBI:43474"/>
        <dbReference type="ChEBI" id="CHEBI:57451"/>
        <dbReference type="ChEBI" id="CHEBI:456216"/>
        <dbReference type="EC" id="6.3.2.12"/>
    </reaction>
</comment>
<dbReference type="Gene3D" id="3.40.1190.10">
    <property type="entry name" value="Mur-like, catalytic domain"/>
    <property type="match status" value="1"/>
</dbReference>
<name>A0AAU8JD98_9CYAN</name>
<dbReference type="Pfam" id="PF08245">
    <property type="entry name" value="Mur_ligase_M"/>
    <property type="match status" value="1"/>
</dbReference>
<evidence type="ECO:0000256" key="5">
    <source>
        <dbReference type="ARBA" id="ARBA00011245"/>
    </source>
</evidence>
<dbReference type="FunFam" id="3.40.1190.10:FF:000004">
    <property type="entry name" value="Dihydrofolate synthase/folylpolyglutamate synthase"/>
    <property type="match status" value="1"/>
</dbReference>
<dbReference type="EC" id="6.3.2.17" evidence="7"/>
<comment type="catalytic activity">
    <reaction evidence="16">
        <text>(6S)-5,6,7,8-tetrahydrofolyl-(gamma-L-Glu)(n) + L-glutamate + ATP = (6S)-5,6,7,8-tetrahydrofolyl-(gamma-L-Glu)(n+1) + ADP + phosphate + H(+)</text>
        <dbReference type="Rhea" id="RHEA:10580"/>
        <dbReference type="Rhea" id="RHEA-COMP:14738"/>
        <dbReference type="Rhea" id="RHEA-COMP:14740"/>
        <dbReference type="ChEBI" id="CHEBI:15378"/>
        <dbReference type="ChEBI" id="CHEBI:29985"/>
        <dbReference type="ChEBI" id="CHEBI:30616"/>
        <dbReference type="ChEBI" id="CHEBI:43474"/>
        <dbReference type="ChEBI" id="CHEBI:141005"/>
        <dbReference type="ChEBI" id="CHEBI:456216"/>
        <dbReference type="EC" id="6.3.2.17"/>
    </reaction>
</comment>
<keyword evidence="11 18" id="KW-0547">Nucleotide-binding</keyword>
<dbReference type="GO" id="GO:0005524">
    <property type="term" value="F:ATP binding"/>
    <property type="evidence" value="ECO:0007669"/>
    <property type="project" value="UniProtKB-KW"/>
</dbReference>
<evidence type="ECO:0000259" key="19">
    <source>
        <dbReference type="Pfam" id="PF02875"/>
    </source>
</evidence>
<dbReference type="InterPro" id="IPR004101">
    <property type="entry name" value="Mur_ligase_C"/>
</dbReference>
<dbReference type="InterPro" id="IPR013221">
    <property type="entry name" value="Mur_ligase_cen"/>
</dbReference>
<keyword evidence="10" id="KW-0479">Metal-binding</keyword>
<proteinExistence type="inferred from homology"/>
<evidence type="ECO:0000256" key="3">
    <source>
        <dbReference type="ARBA" id="ARBA00005150"/>
    </source>
</evidence>